<proteinExistence type="predicted"/>
<name>A0A7C8MYK7_9PEZI</name>
<sequence length="136" mass="15452">MYSEKFQALGGIYLRAIKALTSALESVKFPEGKWEKVKRTHINSRSSLEAFSFNDGLSGSRNQSRVGKYEEMVWEEADEDWTDVKGFDWFKAYLTTLPHCVSENEIQGLWDELEASLKGESVKVETPIVIVLATKV</sequence>
<organism evidence="1 2">
    <name type="scientific">Xylaria multiplex</name>
    <dbReference type="NCBI Taxonomy" id="323545"/>
    <lineage>
        <taxon>Eukaryota</taxon>
        <taxon>Fungi</taxon>
        <taxon>Dikarya</taxon>
        <taxon>Ascomycota</taxon>
        <taxon>Pezizomycotina</taxon>
        <taxon>Sordariomycetes</taxon>
        <taxon>Xylariomycetidae</taxon>
        <taxon>Xylariales</taxon>
        <taxon>Xylariaceae</taxon>
        <taxon>Xylaria</taxon>
    </lineage>
</organism>
<dbReference type="EMBL" id="WUBL01000014">
    <property type="protein sequence ID" value="KAF2971355.1"/>
    <property type="molecule type" value="Genomic_DNA"/>
</dbReference>
<accession>A0A7C8MYK7</accession>
<dbReference type="InParanoid" id="A0A7C8MYK7"/>
<dbReference type="Proteomes" id="UP000481858">
    <property type="component" value="Unassembled WGS sequence"/>
</dbReference>
<comment type="caution">
    <text evidence="1">The sequence shown here is derived from an EMBL/GenBank/DDBJ whole genome shotgun (WGS) entry which is preliminary data.</text>
</comment>
<evidence type="ECO:0000313" key="2">
    <source>
        <dbReference type="Proteomes" id="UP000481858"/>
    </source>
</evidence>
<dbReference type="AlphaFoldDB" id="A0A7C8MYK7"/>
<protein>
    <submittedName>
        <fullName evidence="1">Uncharacterized protein</fullName>
    </submittedName>
</protein>
<reference evidence="1 2" key="1">
    <citation type="submission" date="2019-12" db="EMBL/GenBank/DDBJ databases">
        <title>Draft genome sequence of the ascomycete Xylaria multiplex DSM 110363.</title>
        <authorList>
            <person name="Buettner E."/>
            <person name="Kellner H."/>
        </authorList>
    </citation>
    <scope>NUCLEOTIDE SEQUENCE [LARGE SCALE GENOMIC DNA]</scope>
    <source>
        <strain evidence="1 2">DSM 110363</strain>
    </source>
</reference>
<dbReference type="OrthoDB" id="10027013at2759"/>
<keyword evidence="2" id="KW-1185">Reference proteome</keyword>
<gene>
    <name evidence="1" type="ORF">GQX73_g2177</name>
</gene>
<evidence type="ECO:0000313" key="1">
    <source>
        <dbReference type="EMBL" id="KAF2971355.1"/>
    </source>
</evidence>